<sequence length="292" mass="33704">MVARVTIDTCTWINLATDFYGNSNEILEKLNELVESRKIILVLPIVIIDEWNRNKEEKVLNKLNKSLRAKIRNFNDIQNYLDSSDALLLKGLIDSVTEKQDYFNQGVNERVLKIEHLLYHSHTEVLPIIDDVKNQSVEHALNNKKPFARNKNSMGDSLIIFSLIEYMKGQKNQSYFISDNKEDFANLNGSDFHEDLRELIDQVNIQLETQVINLQLDFYLNIATALNDIKENLISIETEKSIQEKINDQNYCPNCGSTQTFGAWGRSSYGGLTWWINCKSCRGSYDTGEFFD</sequence>
<dbReference type="EMBL" id="JACSPZ010000004">
    <property type="protein sequence ID" value="MBD8037070.1"/>
    <property type="molecule type" value="Genomic_DNA"/>
</dbReference>
<evidence type="ECO:0000313" key="3">
    <source>
        <dbReference type="Proteomes" id="UP000619101"/>
    </source>
</evidence>
<organism evidence="2 3">
    <name type="scientific">Solibacillus faecavium</name>
    <dbReference type="NCBI Taxonomy" id="2762221"/>
    <lineage>
        <taxon>Bacteria</taxon>
        <taxon>Bacillati</taxon>
        <taxon>Bacillota</taxon>
        <taxon>Bacilli</taxon>
        <taxon>Bacillales</taxon>
        <taxon>Caryophanaceae</taxon>
        <taxon>Solibacillus</taxon>
    </lineage>
</organism>
<comment type="caution">
    <text evidence="2">The sequence shown here is derived from an EMBL/GenBank/DDBJ whole genome shotgun (WGS) entry which is preliminary data.</text>
</comment>
<keyword evidence="3" id="KW-1185">Reference proteome</keyword>
<evidence type="ECO:0000259" key="1">
    <source>
        <dbReference type="Pfam" id="PF16289"/>
    </source>
</evidence>
<accession>A0ABR8XYQ0</accession>
<protein>
    <submittedName>
        <fullName evidence="2">DUF4935 domain-containing protein</fullName>
    </submittedName>
</protein>
<proteinExistence type="predicted"/>
<name>A0ABR8XYQ0_9BACL</name>
<dbReference type="Proteomes" id="UP000619101">
    <property type="component" value="Unassembled WGS sequence"/>
</dbReference>
<dbReference type="InterPro" id="IPR032557">
    <property type="entry name" value="DUF4935"/>
</dbReference>
<dbReference type="Pfam" id="PF16289">
    <property type="entry name" value="PIN_12"/>
    <property type="match status" value="1"/>
</dbReference>
<gene>
    <name evidence="2" type="ORF">H9635_09965</name>
</gene>
<feature type="domain" description="DUF4935" evidence="1">
    <location>
        <begin position="5"/>
        <end position="184"/>
    </location>
</feature>
<reference evidence="2 3" key="1">
    <citation type="submission" date="2020-08" db="EMBL/GenBank/DDBJ databases">
        <title>A Genomic Blueprint of the Chicken Gut Microbiome.</title>
        <authorList>
            <person name="Gilroy R."/>
            <person name="Ravi A."/>
            <person name="Getino M."/>
            <person name="Pursley I."/>
            <person name="Horton D.L."/>
            <person name="Alikhan N.-F."/>
            <person name="Baker D."/>
            <person name="Gharbi K."/>
            <person name="Hall N."/>
            <person name="Watson M."/>
            <person name="Adriaenssens E.M."/>
            <person name="Foster-Nyarko E."/>
            <person name="Jarju S."/>
            <person name="Secka A."/>
            <person name="Antonio M."/>
            <person name="Oren A."/>
            <person name="Chaudhuri R."/>
            <person name="La Ragione R.M."/>
            <person name="Hildebrand F."/>
            <person name="Pallen M.J."/>
        </authorList>
    </citation>
    <scope>NUCLEOTIDE SEQUENCE [LARGE SCALE GENOMIC DNA]</scope>
    <source>
        <strain evidence="2 3">A46</strain>
    </source>
</reference>
<evidence type="ECO:0000313" key="2">
    <source>
        <dbReference type="EMBL" id="MBD8037070.1"/>
    </source>
</evidence>